<reference evidence="1" key="1">
    <citation type="submission" date="2020-04" db="EMBL/GenBank/DDBJ databases">
        <authorList>
            <person name="Chiriac C."/>
            <person name="Salcher M."/>
            <person name="Ghai R."/>
            <person name="Kavagutti S V."/>
        </authorList>
    </citation>
    <scope>NUCLEOTIDE SEQUENCE</scope>
</reference>
<proteinExistence type="predicted"/>
<gene>
    <name evidence="1" type="ORF">UFOVP25_17</name>
</gene>
<protein>
    <submittedName>
        <fullName evidence="1">Uncharacterized protein</fullName>
    </submittedName>
</protein>
<dbReference type="EMBL" id="LR796153">
    <property type="protein sequence ID" value="CAB4121742.1"/>
    <property type="molecule type" value="Genomic_DNA"/>
</dbReference>
<sequence length="161" mass="18068">MSDKLTVQSILSLFQTDKAQRATFVSDIIARLEEGSAKPLEVHLQAKAMIEIAEALIADNTYRDILLEEATKYGKAFDYQNAKFSIREVGTKYDYSQCGDLMLAELQERSERATKALKERQDFLKVVPTSGVLFTDEITGETYKIYPPSKQSTTSVAVTLK</sequence>
<accession>A0A6J5KKW9</accession>
<name>A0A6J5KKW9_9CAUD</name>
<organism evidence="1">
    <name type="scientific">uncultured Caudovirales phage</name>
    <dbReference type="NCBI Taxonomy" id="2100421"/>
    <lineage>
        <taxon>Viruses</taxon>
        <taxon>Duplodnaviria</taxon>
        <taxon>Heunggongvirae</taxon>
        <taxon>Uroviricota</taxon>
        <taxon>Caudoviricetes</taxon>
        <taxon>Peduoviridae</taxon>
        <taxon>Maltschvirus</taxon>
        <taxon>Maltschvirus maltsch</taxon>
    </lineage>
</organism>
<evidence type="ECO:0000313" key="1">
    <source>
        <dbReference type="EMBL" id="CAB4121742.1"/>
    </source>
</evidence>